<keyword evidence="4" id="KW-0997">Cell inner membrane</keyword>
<dbReference type="AlphaFoldDB" id="A0A0B4XJE1"/>
<dbReference type="HAMAP" id="MF_01464_B">
    <property type="entry name" value="SecF_B"/>
    <property type="match status" value="1"/>
</dbReference>
<evidence type="ECO:0000256" key="8">
    <source>
        <dbReference type="ARBA" id="ARBA00023010"/>
    </source>
</evidence>
<dbReference type="EMBL" id="CP004387">
    <property type="protein sequence ID" value="AJD46810.1"/>
    <property type="molecule type" value="Genomic_DNA"/>
</dbReference>
<dbReference type="NCBIfam" id="NF009583">
    <property type="entry name" value="PRK13024.1-3"/>
    <property type="match status" value="1"/>
</dbReference>
<dbReference type="Gene3D" id="3.30.1360.200">
    <property type="match status" value="1"/>
</dbReference>
<feature type="transmembrane region" description="Helical" evidence="10">
    <location>
        <begin position="711"/>
        <end position="728"/>
    </location>
</feature>
<feature type="region of interest" description="Disordered" evidence="12">
    <location>
        <begin position="827"/>
        <end position="847"/>
    </location>
</feature>
<dbReference type="InterPro" id="IPR048631">
    <property type="entry name" value="SecD_1st"/>
</dbReference>
<evidence type="ECO:0000259" key="15">
    <source>
        <dbReference type="Pfam" id="PF22599"/>
    </source>
</evidence>
<dbReference type="FunFam" id="1.20.1640.10:FF:000004">
    <property type="entry name" value="Protein translocase subunit SecD"/>
    <property type="match status" value="1"/>
</dbReference>
<keyword evidence="17" id="KW-1185">Reference proteome</keyword>
<evidence type="ECO:0000259" key="13">
    <source>
        <dbReference type="Pfam" id="PF02355"/>
    </source>
</evidence>
<reference evidence="16 17" key="1">
    <citation type="journal article" date="2012" name="J. Bacteriol.">
        <title>Genome sequence of an alkane-degrading bacterium, Alcanivorax pacificus type strain W11-5, isolated from deep sea sediment.</title>
        <authorList>
            <person name="Lai Q."/>
            <person name="Shao Z."/>
        </authorList>
    </citation>
    <scope>NUCLEOTIDE SEQUENCE [LARGE SCALE GENOMIC DNA]</scope>
    <source>
        <strain evidence="16 17">W11-5</strain>
    </source>
</reference>
<feature type="transmembrane region" description="Helical" evidence="10">
    <location>
        <begin position="540"/>
        <end position="558"/>
    </location>
</feature>
<comment type="subunit">
    <text evidence="11">Forms a complex with SecD. Part of the essential Sec protein translocation apparatus which comprises SecA, SecYEG and auxiliary proteins SecDF-YajC and YidC.</text>
</comment>
<dbReference type="OrthoDB" id="9805019at2"/>
<dbReference type="GO" id="GO:0015450">
    <property type="term" value="F:protein-transporting ATPase activity"/>
    <property type="evidence" value="ECO:0007669"/>
    <property type="project" value="InterPro"/>
</dbReference>
<protein>
    <recommendedName>
        <fullName evidence="10 11">Multifunctional fusion protein</fullName>
    </recommendedName>
    <domain>
        <recommendedName>
            <fullName evidence="10">Protein translocase subunit SecD</fullName>
        </recommendedName>
    </domain>
    <domain>
        <recommendedName>
            <fullName evidence="11">Protein-export membrane protein SecF</fullName>
        </recommendedName>
    </domain>
</protein>
<comment type="caution">
    <text evidence="10">Lacks conserved residue(s) required for the propagation of feature annotation.</text>
</comment>
<proteinExistence type="inferred from homology"/>
<dbReference type="Proteomes" id="UP000006764">
    <property type="component" value="Chromosome"/>
</dbReference>
<evidence type="ECO:0000256" key="4">
    <source>
        <dbReference type="ARBA" id="ARBA00022519"/>
    </source>
</evidence>
<dbReference type="Pfam" id="PF21760">
    <property type="entry name" value="SecD_1st"/>
    <property type="match status" value="1"/>
</dbReference>
<dbReference type="InterPro" id="IPR048634">
    <property type="entry name" value="SecD_SecF_C"/>
</dbReference>
<dbReference type="PANTHER" id="PTHR30081">
    <property type="entry name" value="PROTEIN-EXPORT MEMBRANE PROTEIN SEC"/>
    <property type="match status" value="1"/>
</dbReference>
<dbReference type="GO" id="GO:0006605">
    <property type="term" value="P:protein targeting"/>
    <property type="evidence" value="ECO:0007669"/>
    <property type="project" value="UniProtKB-UniRule"/>
</dbReference>
<dbReference type="Pfam" id="PF07549">
    <property type="entry name" value="Sec_GG"/>
    <property type="match status" value="2"/>
</dbReference>
<accession>A0A0B4XJE1</accession>
<dbReference type="Pfam" id="PF22599">
    <property type="entry name" value="SecDF_P1_head"/>
    <property type="match status" value="1"/>
</dbReference>
<comment type="similarity">
    <text evidence="11">Belongs to the SecD/SecF family. SecF subfamily.</text>
</comment>
<feature type="transmembrane region" description="Helical" evidence="10">
    <location>
        <begin position="356"/>
        <end position="376"/>
    </location>
</feature>
<evidence type="ECO:0000256" key="2">
    <source>
        <dbReference type="ARBA" id="ARBA00022448"/>
    </source>
</evidence>
<dbReference type="PANTHER" id="PTHR30081:SF1">
    <property type="entry name" value="PROTEIN TRANSLOCASE SUBUNIT SECD"/>
    <property type="match status" value="1"/>
</dbReference>
<dbReference type="InterPro" id="IPR022813">
    <property type="entry name" value="SecD/SecF_arch_bac"/>
</dbReference>
<evidence type="ECO:0000313" key="17">
    <source>
        <dbReference type="Proteomes" id="UP000006764"/>
    </source>
</evidence>
<keyword evidence="5 10" id="KW-0812">Transmembrane</keyword>
<feature type="domain" description="SecDF P1 head subdomain" evidence="15">
    <location>
        <begin position="230"/>
        <end position="335"/>
    </location>
</feature>
<feature type="transmembrane region" description="Helical" evidence="10">
    <location>
        <begin position="789"/>
        <end position="815"/>
    </location>
</feature>
<feature type="transmembrane region" description="Helical" evidence="10">
    <location>
        <begin position="455"/>
        <end position="474"/>
    </location>
</feature>
<evidence type="ECO:0000256" key="1">
    <source>
        <dbReference type="ARBA" id="ARBA00004651"/>
    </source>
</evidence>
<evidence type="ECO:0000256" key="3">
    <source>
        <dbReference type="ARBA" id="ARBA00022475"/>
    </source>
</evidence>
<keyword evidence="9 10" id="KW-0472">Membrane</keyword>
<dbReference type="InterPro" id="IPR054384">
    <property type="entry name" value="SecDF_P1_head"/>
</dbReference>
<feature type="transmembrane region" description="Helical" evidence="10">
    <location>
        <begin position="765"/>
        <end position="783"/>
    </location>
</feature>
<keyword evidence="6 10" id="KW-0653">Protein transport</keyword>
<dbReference type="InterPro" id="IPR005791">
    <property type="entry name" value="SecD"/>
</dbReference>
<organism evidence="16 17">
    <name type="scientific">Isoalcanivorax pacificus W11-5</name>
    <dbReference type="NCBI Taxonomy" id="391936"/>
    <lineage>
        <taxon>Bacteria</taxon>
        <taxon>Pseudomonadati</taxon>
        <taxon>Pseudomonadota</taxon>
        <taxon>Gammaproteobacteria</taxon>
        <taxon>Oceanospirillales</taxon>
        <taxon>Alcanivoracaceae</taxon>
        <taxon>Isoalcanivorax</taxon>
    </lineage>
</organism>
<evidence type="ECO:0000256" key="7">
    <source>
        <dbReference type="ARBA" id="ARBA00022989"/>
    </source>
</evidence>
<evidence type="ECO:0000313" key="16">
    <source>
        <dbReference type="EMBL" id="AJD46810.1"/>
    </source>
</evidence>
<keyword evidence="8 10" id="KW-0811">Translocation</keyword>
<feature type="domain" description="Protein export membrane protein SecD/SecF C-terminal" evidence="13">
    <location>
        <begin position="632"/>
        <end position="816"/>
    </location>
</feature>
<dbReference type="PRINTS" id="PR01755">
    <property type="entry name" value="SECFTRNLCASE"/>
</dbReference>
<keyword evidence="3 10" id="KW-1003">Cell membrane</keyword>
<feature type="domain" description="Protein translocase subunit SecDF P1" evidence="14">
    <location>
        <begin position="157"/>
        <end position="215"/>
    </location>
</feature>
<comment type="subunit">
    <text evidence="10">Forms a complex with SecF. Part of the essential Sec protein translocation apparatus which comprises SecA, SecYEG and auxiliary proteins SecDF-YajC and YidC.</text>
</comment>
<evidence type="ECO:0000256" key="9">
    <source>
        <dbReference type="ARBA" id="ARBA00023136"/>
    </source>
</evidence>
<comment type="subcellular location">
    <subcellularLocation>
        <location evidence="1 10">Cell membrane</location>
        <topology evidence="1 10">Multi-pass membrane protein</topology>
    </subcellularLocation>
</comment>
<dbReference type="GO" id="GO:0005886">
    <property type="term" value="C:plasma membrane"/>
    <property type="evidence" value="ECO:0007669"/>
    <property type="project" value="UniProtKB-SubCell"/>
</dbReference>
<dbReference type="RefSeq" id="WP_052269192.1">
    <property type="nucleotide sequence ID" value="NZ_CP004387.1"/>
</dbReference>
<evidence type="ECO:0000256" key="6">
    <source>
        <dbReference type="ARBA" id="ARBA00022927"/>
    </source>
</evidence>
<dbReference type="NCBIfam" id="TIGR00966">
    <property type="entry name" value="transloc_SecF"/>
    <property type="match status" value="1"/>
</dbReference>
<dbReference type="InterPro" id="IPR005665">
    <property type="entry name" value="SecF_bac"/>
</dbReference>
<dbReference type="NCBIfam" id="TIGR00916">
    <property type="entry name" value="2A0604s01"/>
    <property type="match status" value="2"/>
</dbReference>
<dbReference type="HOGENOM" id="CLU_007894_0_0_6"/>
<dbReference type="FunFam" id="3.30.1360.200:FF:000002">
    <property type="entry name" value="Preprotein translocase subunit SecD"/>
    <property type="match status" value="1"/>
</dbReference>
<feature type="domain" description="Protein export membrane protein SecD/SecF C-terminal" evidence="13">
    <location>
        <begin position="339"/>
        <end position="498"/>
    </location>
</feature>
<feature type="transmembrane region" description="Helical" evidence="10">
    <location>
        <begin position="407"/>
        <end position="427"/>
    </location>
</feature>
<name>A0A0B4XJE1_9GAMM</name>
<evidence type="ECO:0000256" key="10">
    <source>
        <dbReference type="HAMAP-Rule" id="MF_01463"/>
    </source>
</evidence>
<dbReference type="NCBIfam" id="TIGR01129">
    <property type="entry name" value="secD"/>
    <property type="match status" value="1"/>
</dbReference>
<dbReference type="HAMAP" id="MF_01463_B">
    <property type="entry name" value="SecD_B"/>
    <property type="match status" value="1"/>
</dbReference>
<dbReference type="Gene3D" id="1.20.1640.10">
    <property type="entry name" value="Multidrug efflux transporter AcrB transmembrane domain"/>
    <property type="match status" value="2"/>
</dbReference>
<dbReference type="KEGG" id="apac:S7S_01940"/>
<keyword evidence="7 10" id="KW-1133">Transmembrane helix</keyword>
<feature type="transmembrane region" description="Helical" evidence="10">
    <location>
        <begin position="480"/>
        <end position="504"/>
    </location>
</feature>
<dbReference type="Pfam" id="PF02355">
    <property type="entry name" value="SecD_SecF_C"/>
    <property type="match status" value="2"/>
</dbReference>
<dbReference type="GO" id="GO:0065002">
    <property type="term" value="P:intracellular protein transmembrane transport"/>
    <property type="evidence" value="ECO:0007669"/>
    <property type="project" value="UniProtKB-UniRule"/>
</dbReference>
<feature type="transmembrane region" description="Helical" evidence="10">
    <location>
        <begin position="381"/>
        <end position="401"/>
    </location>
</feature>
<dbReference type="STRING" id="391936.S7S_01940"/>
<dbReference type="Gene3D" id="3.30.70.3400">
    <property type="match status" value="1"/>
</dbReference>
<gene>
    <name evidence="10" type="primary">secD</name>
    <name evidence="11" type="synonym">secF</name>
    <name evidence="16" type="ORF">S7S_01940</name>
</gene>
<comment type="similarity">
    <text evidence="10">Belongs to the SecD/SecF family. SecD subfamily.</text>
</comment>
<feature type="transmembrane region" description="Helical" evidence="10">
    <location>
        <begin position="658"/>
        <end position="677"/>
    </location>
</feature>
<evidence type="ECO:0000256" key="11">
    <source>
        <dbReference type="HAMAP-Rule" id="MF_01464"/>
    </source>
</evidence>
<dbReference type="InterPro" id="IPR022645">
    <property type="entry name" value="SecD/SecF_bac"/>
</dbReference>
<dbReference type="InterPro" id="IPR055344">
    <property type="entry name" value="SecD_SecF_C_bact"/>
</dbReference>
<dbReference type="SUPFAM" id="SSF82866">
    <property type="entry name" value="Multidrug efflux transporter AcrB transmembrane domain"/>
    <property type="match status" value="2"/>
</dbReference>
<dbReference type="GO" id="GO:0043952">
    <property type="term" value="P:protein transport by the Sec complex"/>
    <property type="evidence" value="ECO:0007669"/>
    <property type="project" value="UniProtKB-UniRule"/>
</dbReference>
<comment type="function">
    <text evidence="10">Part of the Sec protein translocase complex. Interacts with the SecYEG preprotein conducting channel. SecDF uses the proton motive force (PMF) to complete protein translocation after the ATP-dependent function of SecA.</text>
</comment>
<keyword evidence="2 10" id="KW-0813">Transport</keyword>
<sequence length="847" mass="90798">MQTNFRTRAVVYAIVILLGLLAALPNVLPQRTLEKLPDWYAASHLTLGLDLRGGSHLLLEVDTDDLVNERTLQLGETLGRLLHEEGIRASQPSPVDTGVRLIIRDPAQLEKAKTLAHQAIRDDSEGRASHFSVSTERNALLLTPNANLRNVLTDDAVERSLEVVRRRMDETGVVEPLITRQGNTGVLVQLPGVEDPGRIKQLLGRTARLTFHLVTDGHDGTATLNVPGAAGETYTLTRTPLLEGGHLTDARMAFDQRTGEPVVNFKLNKQGAERFGLITRDNVGRPFAVVLDGKVITAPVIRTPITGGAGQISGGFTSTEATDLALLLRAGALPAPLHVVEERTVGPELGGDSIRMGLTTGLIGAALVLAFMFGVYRRWGLIANTALVINIGLVIGILGALGATLTLPGIAGLILTVGMAVDANILINERIREETRRGKSAAAALQAGFDRAYSTILDSNITTLIAVGLLFSFGSGPVRGFAVTMAVGLLVSLFTAVAFTRLVMEWRVRHLRRQPLVIPGLGFIDRFTGGEPIRFMNVRAMGLVLSAVLSLASIGLLFKPGLTEGIDFRGGTAVEVQTGSSTPIESLRSTLQQGEGLHDVSIQQFGHDGHFLVRLPAAPDAATTSAQVDEVRDAVRALAPDATFPRVDVVGPSVSSQFIEGSILAVLLAGAGMFFYLRFRFEPWFAIGAMATLALDLTKTLGFFALTGIEFNLTAIAALLTLIGYSVNDKVVVFDRMRENQRLHPDMPMRELINRSLTSTLTRTLFTSITTFLAILPMGLAGGDAVASFALPLLFGIVVGTSSSIFIAAPMVLILGSRMMRKRAEDEARKASLPAAERAFMADPDRP</sequence>
<dbReference type="InterPro" id="IPR022646">
    <property type="entry name" value="SecD/SecF_CS"/>
</dbReference>
<evidence type="ECO:0000256" key="5">
    <source>
        <dbReference type="ARBA" id="ARBA00022692"/>
    </source>
</evidence>
<feature type="transmembrane region" description="Helical" evidence="10">
    <location>
        <begin position="684"/>
        <end position="705"/>
    </location>
</feature>
<evidence type="ECO:0000256" key="12">
    <source>
        <dbReference type="SAM" id="MobiDB-lite"/>
    </source>
</evidence>
<evidence type="ECO:0000259" key="14">
    <source>
        <dbReference type="Pfam" id="PF21760"/>
    </source>
</evidence>